<dbReference type="InterPro" id="IPR036873">
    <property type="entry name" value="Rhodanese-like_dom_sf"/>
</dbReference>
<dbReference type="Gene3D" id="3.40.250.10">
    <property type="entry name" value="Rhodanese-like domain"/>
    <property type="match status" value="1"/>
</dbReference>
<feature type="signal peptide" evidence="1">
    <location>
        <begin position="1"/>
        <end position="23"/>
    </location>
</feature>
<accession>A0ABD1IFM9</accession>
<feature type="domain" description="Rhodanese" evidence="2">
    <location>
        <begin position="38"/>
        <end position="131"/>
    </location>
</feature>
<dbReference type="SMART" id="SM00450">
    <property type="entry name" value="RHOD"/>
    <property type="match status" value="1"/>
</dbReference>
<protein>
    <submittedName>
        <fullName evidence="3">Thiosulfate sulfurtransferase 16, chloroplastic-like</fullName>
    </submittedName>
</protein>
<name>A0ABD1IFM9_SALDI</name>
<organism evidence="3 4">
    <name type="scientific">Salvia divinorum</name>
    <name type="common">Maria pastora</name>
    <name type="synonym">Diviner's sage</name>
    <dbReference type="NCBI Taxonomy" id="28513"/>
    <lineage>
        <taxon>Eukaryota</taxon>
        <taxon>Viridiplantae</taxon>
        <taxon>Streptophyta</taxon>
        <taxon>Embryophyta</taxon>
        <taxon>Tracheophyta</taxon>
        <taxon>Spermatophyta</taxon>
        <taxon>Magnoliopsida</taxon>
        <taxon>eudicotyledons</taxon>
        <taxon>Gunneridae</taxon>
        <taxon>Pentapetalae</taxon>
        <taxon>asterids</taxon>
        <taxon>lamiids</taxon>
        <taxon>Lamiales</taxon>
        <taxon>Lamiaceae</taxon>
        <taxon>Nepetoideae</taxon>
        <taxon>Mentheae</taxon>
        <taxon>Salviinae</taxon>
        <taxon>Salvia</taxon>
        <taxon>Salvia subgen. Calosphace</taxon>
    </lineage>
</organism>
<feature type="chain" id="PRO_5044806840" evidence="1">
    <location>
        <begin position="24"/>
        <end position="136"/>
    </location>
</feature>
<dbReference type="CDD" id="cd00158">
    <property type="entry name" value="RHOD"/>
    <property type="match status" value="1"/>
</dbReference>
<dbReference type="SUPFAM" id="SSF52821">
    <property type="entry name" value="Rhodanese/Cell cycle control phosphatase"/>
    <property type="match status" value="1"/>
</dbReference>
<keyword evidence="1" id="KW-0732">Signal</keyword>
<comment type="caution">
    <text evidence="3">The sequence shown here is derived from an EMBL/GenBank/DDBJ whole genome shotgun (WGS) entry which is preliminary data.</text>
</comment>
<dbReference type="InterPro" id="IPR001763">
    <property type="entry name" value="Rhodanese-like_dom"/>
</dbReference>
<dbReference type="InterPro" id="IPR044684">
    <property type="entry name" value="STR17/STR18/HARC1-like"/>
</dbReference>
<evidence type="ECO:0000259" key="2">
    <source>
        <dbReference type="PROSITE" id="PS50206"/>
    </source>
</evidence>
<keyword evidence="4" id="KW-1185">Reference proteome</keyword>
<evidence type="ECO:0000256" key="1">
    <source>
        <dbReference type="SAM" id="SignalP"/>
    </source>
</evidence>
<dbReference type="PROSITE" id="PS50206">
    <property type="entry name" value="RHODANESE_3"/>
    <property type="match status" value="1"/>
</dbReference>
<evidence type="ECO:0000313" key="3">
    <source>
        <dbReference type="EMBL" id="KAL1566613.1"/>
    </source>
</evidence>
<gene>
    <name evidence="3" type="ORF">AAHA92_02201</name>
</gene>
<evidence type="ECO:0000313" key="4">
    <source>
        <dbReference type="Proteomes" id="UP001567538"/>
    </source>
</evidence>
<dbReference type="AlphaFoldDB" id="A0ABD1IFM9"/>
<dbReference type="Proteomes" id="UP001567538">
    <property type="component" value="Unassembled WGS sequence"/>
</dbReference>
<dbReference type="EMBL" id="JBEAFC010000002">
    <property type="protein sequence ID" value="KAL1566613.1"/>
    <property type="molecule type" value="Genomic_DNA"/>
</dbReference>
<sequence>MGVVKAVLCTGFVLLMAICSGGGANIVTVDVHAARRLLDQGNTYLDVRTEEEFENGHVRNAINIPYRINTSEGMVNNPKFLDQVRSHFDKEDHLVVGCKSGVRSVYATIDLLNAEFKHAYNMEGGYLAWVENGYAV</sequence>
<dbReference type="PANTHER" id="PTHR44542">
    <property type="entry name" value="THIOSULFATE SULFURTRANSFERASE 18"/>
    <property type="match status" value="1"/>
</dbReference>
<dbReference type="Pfam" id="PF00581">
    <property type="entry name" value="Rhodanese"/>
    <property type="match status" value="1"/>
</dbReference>
<reference evidence="3 4" key="1">
    <citation type="submission" date="2024-06" db="EMBL/GenBank/DDBJ databases">
        <title>A chromosome level genome sequence of Diviner's sage (Salvia divinorum).</title>
        <authorList>
            <person name="Ford S.A."/>
            <person name="Ro D.-K."/>
            <person name="Ness R.W."/>
            <person name="Phillips M.A."/>
        </authorList>
    </citation>
    <scope>NUCLEOTIDE SEQUENCE [LARGE SCALE GENOMIC DNA]</scope>
    <source>
        <strain evidence="3">SAF-2024a</strain>
        <tissue evidence="3">Leaf</tissue>
    </source>
</reference>
<proteinExistence type="predicted"/>
<dbReference type="PANTHER" id="PTHR44542:SF12">
    <property type="entry name" value="THIOSULFATE SULFURTRANSFERASE 18"/>
    <property type="match status" value="1"/>
</dbReference>